<evidence type="ECO:0000313" key="1">
    <source>
        <dbReference type="EMBL" id="KPM49244.1"/>
    </source>
</evidence>
<dbReference type="EMBL" id="LGTQ01000005">
    <property type="protein sequence ID" value="KPM49244.1"/>
    <property type="molecule type" value="Genomic_DNA"/>
</dbReference>
<dbReference type="Proteomes" id="UP000050454">
    <property type="component" value="Unassembled WGS sequence"/>
</dbReference>
<reference evidence="1 2" key="1">
    <citation type="submission" date="2015-07" db="EMBL/GenBank/DDBJ databases">
        <title>The draft genome sequence of Leadbetterella sp. JN14-9.</title>
        <authorList>
            <person name="Liu Y."/>
            <person name="Du J."/>
            <person name="Shao Z."/>
        </authorList>
    </citation>
    <scope>NUCLEOTIDE SEQUENCE [LARGE SCALE GENOMIC DNA]</scope>
    <source>
        <strain evidence="1 2">JN14-9</strain>
    </source>
</reference>
<sequence>MSHLSAQNYLEIVGDSKITNESMALLSILSTGTDENSRIETGSDLTYKAGIAYNGVNDVVILRGKLGEGGLMMNQNGKIGINEVPGDARLFIKQNSTSGYSGFSQLHLEEAFAGGESFIKMKNEGSSDAWGITANAGVVTGKFKLTKFDATQSVDLITLDGDTFRAGIHNTSPEAYLHLKQQFAGIDAMAFEEPASQGSDKWSFRIGDNDILIYFNGGIRGGFDSATGNYNNFPPSSSVPEKNKGRLVQVANICELEPMLFATKRGMTFSYDLSSVSESNSLVTYKNGRPGYLPNEVARATAEAWSKLQNEILQRAEEIENKRQTLLLLEERVTKLEKQTH</sequence>
<name>A0A0N8HA57_9BACT</name>
<accession>A0A0N8HA57</accession>
<protein>
    <recommendedName>
        <fullName evidence="3">Peptidase S74 domain-containing protein</fullName>
    </recommendedName>
</protein>
<comment type="caution">
    <text evidence="1">The sequence shown here is derived from an EMBL/GenBank/DDBJ whole genome shotgun (WGS) entry which is preliminary data.</text>
</comment>
<proteinExistence type="predicted"/>
<gene>
    <name evidence="1" type="ORF">AFM12_01025</name>
</gene>
<keyword evidence="2" id="KW-1185">Reference proteome</keyword>
<evidence type="ECO:0000313" key="2">
    <source>
        <dbReference type="Proteomes" id="UP000050454"/>
    </source>
</evidence>
<organism evidence="1 2">
    <name type="scientific">Jiulongibacter sediminis</name>
    <dbReference type="NCBI Taxonomy" id="1605367"/>
    <lineage>
        <taxon>Bacteria</taxon>
        <taxon>Pseudomonadati</taxon>
        <taxon>Bacteroidota</taxon>
        <taxon>Cytophagia</taxon>
        <taxon>Cytophagales</taxon>
        <taxon>Leadbetterellaceae</taxon>
        <taxon>Jiulongibacter</taxon>
    </lineage>
</organism>
<evidence type="ECO:0008006" key="3">
    <source>
        <dbReference type="Google" id="ProtNLM"/>
    </source>
</evidence>
<dbReference type="AlphaFoldDB" id="A0A0N8HA57"/>